<reference evidence="16 17" key="1">
    <citation type="submission" date="2018-12" db="EMBL/GenBank/DDBJ databases">
        <title>Draft genome sequence of Xylaria grammica IHI A82.</title>
        <authorList>
            <person name="Buettner E."/>
            <person name="Kellner H."/>
        </authorList>
    </citation>
    <scope>NUCLEOTIDE SEQUENCE [LARGE SCALE GENOMIC DNA]</scope>
    <source>
        <strain evidence="16 17">IHI A82</strain>
    </source>
</reference>
<evidence type="ECO:0000259" key="14">
    <source>
        <dbReference type="Pfam" id="PF05529"/>
    </source>
</evidence>
<dbReference type="EMBL" id="RYZI01000857">
    <property type="protein sequence ID" value="RWA03285.1"/>
    <property type="molecule type" value="Genomic_DNA"/>
</dbReference>
<keyword evidence="17" id="KW-1185">Reference proteome</keyword>
<comment type="subcellular location">
    <subcellularLocation>
        <location evidence="1">Endoplasmic reticulum membrane</location>
        <topology evidence="1">Multi-pass membrane protein</topology>
    </subcellularLocation>
</comment>
<feature type="transmembrane region" description="Helical" evidence="13">
    <location>
        <begin position="340"/>
        <end position="360"/>
    </location>
</feature>
<dbReference type="GO" id="GO:0006886">
    <property type="term" value="P:intracellular protein transport"/>
    <property type="evidence" value="ECO:0007669"/>
    <property type="project" value="InterPro"/>
</dbReference>
<dbReference type="InterPro" id="IPR041672">
    <property type="entry name" value="Bap31/Bap29_C"/>
</dbReference>
<dbReference type="PANTHER" id="PTHR12701">
    <property type="entry name" value="BCR-ASSOCIATED PROTEIN, BAP"/>
    <property type="match status" value="1"/>
</dbReference>
<evidence type="ECO:0000256" key="4">
    <source>
        <dbReference type="ARBA" id="ARBA00022692"/>
    </source>
</evidence>
<evidence type="ECO:0000256" key="8">
    <source>
        <dbReference type="ARBA" id="ARBA00022989"/>
    </source>
</evidence>
<feature type="transmembrane region" description="Helical" evidence="13">
    <location>
        <begin position="439"/>
        <end position="461"/>
    </location>
</feature>
<evidence type="ECO:0000256" key="9">
    <source>
        <dbReference type="ARBA" id="ARBA00023054"/>
    </source>
</evidence>
<evidence type="ECO:0000313" key="17">
    <source>
        <dbReference type="Proteomes" id="UP000286045"/>
    </source>
</evidence>
<dbReference type="Gene3D" id="1.20.5.110">
    <property type="match status" value="1"/>
</dbReference>
<evidence type="ECO:0000256" key="13">
    <source>
        <dbReference type="SAM" id="Phobius"/>
    </source>
</evidence>
<evidence type="ECO:0000256" key="2">
    <source>
        <dbReference type="ARBA" id="ARBA00007956"/>
    </source>
</evidence>
<dbReference type="STRING" id="363999.A0A439CM88"/>
<evidence type="ECO:0008006" key="18">
    <source>
        <dbReference type="Google" id="ProtNLM"/>
    </source>
</evidence>
<dbReference type="InterPro" id="IPR040463">
    <property type="entry name" value="BAP29/BAP31_N"/>
</dbReference>
<evidence type="ECO:0000313" key="16">
    <source>
        <dbReference type="EMBL" id="RWA03285.1"/>
    </source>
</evidence>
<evidence type="ECO:0000256" key="1">
    <source>
        <dbReference type="ARBA" id="ARBA00004477"/>
    </source>
</evidence>
<feature type="domain" description="BAP29/BAP31 transmembrane" evidence="14">
    <location>
        <begin position="339"/>
        <end position="472"/>
    </location>
</feature>
<organism evidence="16 17">
    <name type="scientific">Xylaria grammica</name>
    <dbReference type="NCBI Taxonomy" id="363999"/>
    <lineage>
        <taxon>Eukaryota</taxon>
        <taxon>Fungi</taxon>
        <taxon>Dikarya</taxon>
        <taxon>Ascomycota</taxon>
        <taxon>Pezizomycotina</taxon>
        <taxon>Sordariomycetes</taxon>
        <taxon>Xylariomycetidae</taxon>
        <taxon>Xylariales</taxon>
        <taxon>Xylariaceae</taxon>
        <taxon>Xylaria</taxon>
    </lineage>
</organism>
<keyword evidence="3" id="KW-0813">Transport</keyword>
<feature type="transmembrane region" description="Helical" evidence="13">
    <location>
        <begin position="381"/>
        <end position="398"/>
    </location>
</feature>
<keyword evidence="10 13" id="KW-0472">Membrane</keyword>
<sequence>MALEFYIPPCILMPAHECHLPPLERPLRIQVDGPLTAVQKLTPGASWHIERHQPEFPMPGGIQLAKAAYRAIYGIDVRPDVARDLVVRDQYLGWVDNTSQIDHYAVSFDHLVPADDPDPDILMINIIEVDYDEGEYANKYLLFPVNSADYTGKKVLAVPRCCQKRKGTQDRRRINDEVFIRESDDELAAMIALGWTKARADDPVGTARAEEGFHTHTQLSSAGSISSLNSDRPPSLKPTRALLNLPRLPSRLPSRLPPRFVVVSHLPQNHTPHRTPLHKWRNRFFFESLSGSYNVDDSSHHSHPAPFVGTRNAVLSSTMTLYYTLLYAPAMDLLTLSHQVFLLLVAEMALFMLLVVPMPFTVKRKIFTFLSENPIVAKIQYGLKITFIFILILFLDSVNRVYRVQVELAAATDTSKGSAAVMGHERLEVQARKFYSQRNMYLCGFTLFLSLILNRTYIMILDMLRLEEKLKQYEGTDKKTKESEKLAVAGKPGEIARLNKEIEKRDRDIETLKKQAEGLSREYNNLCEKYGETQPPAGTRKDK</sequence>
<keyword evidence="5" id="KW-0256">Endoplasmic reticulum</keyword>
<dbReference type="Proteomes" id="UP000286045">
    <property type="component" value="Unassembled WGS sequence"/>
</dbReference>
<evidence type="ECO:0000256" key="7">
    <source>
        <dbReference type="ARBA" id="ARBA00022927"/>
    </source>
</evidence>
<evidence type="ECO:0000259" key="15">
    <source>
        <dbReference type="Pfam" id="PF18035"/>
    </source>
</evidence>
<feature type="domain" description="Bap31/Bap29 cytoplasmic coiled-coil" evidence="15">
    <location>
        <begin position="493"/>
        <end position="543"/>
    </location>
</feature>
<evidence type="ECO:0000256" key="6">
    <source>
        <dbReference type="ARBA" id="ARBA00022892"/>
    </source>
</evidence>
<dbReference type="GO" id="GO:0005789">
    <property type="term" value="C:endoplasmic reticulum membrane"/>
    <property type="evidence" value="ECO:0007669"/>
    <property type="project" value="UniProtKB-SubCell"/>
</dbReference>
<dbReference type="Pfam" id="PF18035">
    <property type="entry name" value="Bap31_Bap29_C"/>
    <property type="match status" value="1"/>
</dbReference>
<dbReference type="PANTHER" id="PTHR12701:SF20">
    <property type="entry name" value="ENDOPLASMIC RETICULUM TRANSMEMBRANE PROTEIN"/>
    <property type="match status" value="1"/>
</dbReference>
<proteinExistence type="inferred from homology"/>
<accession>A0A439CM88</accession>
<keyword evidence="4 13" id="KW-0812">Transmembrane</keyword>
<dbReference type="GO" id="GO:0070973">
    <property type="term" value="P:protein localization to endoplasmic reticulum exit site"/>
    <property type="evidence" value="ECO:0007669"/>
    <property type="project" value="TreeGrafter"/>
</dbReference>
<keyword evidence="8 13" id="KW-1133">Transmembrane helix</keyword>
<evidence type="ECO:0000256" key="11">
    <source>
        <dbReference type="SAM" id="Coils"/>
    </source>
</evidence>
<feature type="coiled-coil region" evidence="11">
    <location>
        <begin position="495"/>
        <end position="529"/>
    </location>
</feature>
<dbReference type="Pfam" id="PF05529">
    <property type="entry name" value="Bap31"/>
    <property type="match status" value="1"/>
</dbReference>
<feature type="compositionally biased region" description="Low complexity" evidence="12">
    <location>
        <begin position="220"/>
        <end position="230"/>
    </location>
</feature>
<evidence type="ECO:0000256" key="3">
    <source>
        <dbReference type="ARBA" id="ARBA00022448"/>
    </source>
</evidence>
<protein>
    <recommendedName>
        <fullName evidence="18">Endoplasmic reticulum transmembrane protein</fullName>
    </recommendedName>
</protein>
<keyword evidence="9 11" id="KW-0175">Coiled coil</keyword>
<keyword evidence="6" id="KW-0931">ER-Golgi transport</keyword>
<comment type="caution">
    <text evidence="16">The sequence shown here is derived from an EMBL/GenBank/DDBJ whole genome shotgun (WGS) entry which is preliminary data.</text>
</comment>
<name>A0A439CM88_9PEZI</name>
<dbReference type="InterPro" id="IPR008417">
    <property type="entry name" value="BAP29/BAP31"/>
</dbReference>
<feature type="region of interest" description="Disordered" evidence="12">
    <location>
        <begin position="214"/>
        <end position="240"/>
    </location>
</feature>
<gene>
    <name evidence="16" type="ORF">EKO27_g11820</name>
</gene>
<dbReference type="AlphaFoldDB" id="A0A439CM88"/>
<evidence type="ECO:0000256" key="12">
    <source>
        <dbReference type="SAM" id="MobiDB-lite"/>
    </source>
</evidence>
<evidence type="ECO:0000256" key="10">
    <source>
        <dbReference type="ARBA" id="ARBA00023136"/>
    </source>
</evidence>
<comment type="similarity">
    <text evidence="2">Belongs to the BCAP29/BCAP31 family.</text>
</comment>
<dbReference type="GO" id="GO:0006888">
    <property type="term" value="P:endoplasmic reticulum to Golgi vesicle-mediated transport"/>
    <property type="evidence" value="ECO:0007669"/>
    <property type="project" value="TreeGrafter"/>
</dbReference>
<keyword evidence="7" id="KW-0653">Protein transport</keyword>
<evidence type="ECO:0000256" key="5">
    <source>
        <dbReference type="ARBA" id="ARBA00022824"/>
    </source>
</evidence>